<keyword evidence="3" id="KW-1185">Reference proteome</keyword>
<feature type="region of interest" description="Disordered" evidence="1">
    <location>
        <begin position="1"/>
        <end position="76"/>
    </location>
</feature>
<reference evidence="2" key="1">
    <citation type="submission" date="2023-03" db="EMBL/GenBank/DDBJ databases">
        <title>Massive genome expansion in bonnet fungi (Mycena s.s.) driven by repeated elements and novel gene families across ecological guilds.</title>
        <authorList>
            <consortium name="Lawrence Berkeley National Laboratory"/>
            <person name="Harder C.B."/>
            <person name="Miyauchi S."/>
            <person name="Viragh M."/>
            <person name="Kuo A."/>
            <person name="Thoen E."/>
            <person name="Andreopoulos B."/>
            <person name="Lu D."/>
            <person name="Skrede I."/>
            <person name="Drula E."/>
            <person name="Henrissat B."/>
            <person name="Morin E."/>
            <person name="Kohler A."/>
            <person name="Barry K."/>
            <person name="LaButti K."/>
            <person name="Morin E."/>
            <person name="Salamov A."/>
            <person name="Lipzen A."/>
            <person name="Mereny Z."/>
            <person name="Hegedus B."/>
            <person name="Baldrian P."/>
            <person name="Stursova M."/>
            <person name="Weitz H."/>
            <person name="Taylor A."/>
            <person name="Grigoriev I.V."/>
            <person name="Nagy L.G."/>
            <person name="Martin F."/>
            <person name="Kauserud H."/>
        </authorList>
    </citation>
    <scope>NUCLEOTIDE SEQUENCE</scope>
    <source>
        <strain evidence="2">9284</strain>
    </source>
</reference>
<feature type="non-terminal residue" evidence="2">
    <location>
        <position position="1"/>
    </location>
</feature>
<evidence type="ECO:0000313" key="3">
    <source>
        <dbReference type="Proteomes" id="UP001221142"/>
    </source>
</evidence>
<dbReference type="Proteomes" id="UP001221142">
    <property type="component" value="Unassembled WGS sequence"/>
</dbReference>
<dbReference type="AlphaFoldDB" id="A0AAD7CEM9"/>
<feature type="compositionally biased region" description="Polar residues" evidence="1">
    <location>
        <begin position="36"/>
        <end position="53"/>
    </location>
</feature>
<gene>
    <name evidence="2" type="ORF">FB45DRAFT_892046</name>
</gene>
<accession>A0AAD7CEM9</accession>
<feature type="compositionally biased region" description="Pro residues" evidence="1">
    <location>
        <begin position="97"/>
        <end position="127"/>
    </location>
</feature>
<sequence length="456" mass="50000">MTNGPPPSAAGPSRPSNASQSSSTPKYQQQPQTTQWAANWSTGYPSTSQQPTFRTAPVPVSQFSSTQQTSYTPIASYPNYRVRYADPYTAVQNSQTLPPPPVAVPAPVPAPAPPPPPSPSPSPPPPPKYRHWDRLLKDFMGKAGLKQALNGFEADILVMNPEFELKNVPEALIDLLRGIVAIQQGAEPELTRPLEERKLEYIHAPNPASPTSLTKSISAFLAQNRARSDASNRTEFLQTLAEKRKRINDDASRDNPDGVSDEITSCARTYAKSIDRDAQMKYDIAKNVDGPLQRTMRQKVVEPLPAEPTRPRTKSTAARELKKSAAAAVVDPPSELHLGVDQRIRDIETHFSVRYVPAPPDSLLARLQYLEEHIIRLEKDYPPWAALHFNQPNRGWPPPPRATPIIVPAQMRSAVASAAVPLPKGARTKNTGSSLQRAVMDQLAMKEARTDLAGGL</sequence>
<proteinExistence type="predicted"/>
<feature type="region of interest" description="Disordered" evidence="1">
    <location>
        <begin position="91"/>
        <end position="131"/>
    </location>
</feature>
<organism evidence="2 3">
    <name type="scientific">Roridomyces roridus</name>
    <dbReference type="NCBI Taxonomy" id="1738132"/>
    <lineage>
        <taxon>Eukaryota</taxon>
        <taxon>Fungi</taxon>
        <taxon>Dikarya</taxon>
        <taxon>Basidiomycota</taxon>
        <taxon>Agaricomycotina</taxon>
        <taxon>Agaricomycetes</taxon>
        <taxon>Agaricomycetidae</taxon>
        <taxon>Agaricales</taxon>
        <taxon>Marasmiineae</taxon>
        <taxon>Mycenaceae</taxon>
        <taxon>Roridomyces</taxon>
    </lineage>
</organism>
<evidence type="ECO:0000256" key="1">
    <source>
        <dbReference type="SAM" id="MobiDB-lite"/>
    </source>
</evidence>
<evidence type="ECO:0000313" key="2">
    <source>
        <dbReference type="EMBL" id="KAJ7647006.1"/>
    </source>
</evidence>
<dbReference type="PANTHER" id="PTHR48148">
    <property type="entry name" value="KERATINOCYTE PROLINE-RICH PROTEIN"/>
    <property type="match status" value="1"/>
</dbReference>
<dbReference type="EMBL" id="JARKIF010000002">
    <property type="protein sequence ID" value="KAJ7647006.1"/>
    <property type="molecule type" value="Genomic_DNA"/>
</dbReference>
<protein>
    <submittedName>
        <fullName evidence="2">Uncharacterized protein</fullName>
    </submittedName>
</protein>
<comment type="caution">
    <text evidence="2">The sequence shown here is derived from an EMBL/GenBank/DDBJ whole genome shotgun (WGS) entry which is preliminary data.</text>
</comment>
<name>A0AAD7CEM9_9AGAR</name>
<dbReference type="PANTHER" id="PTHR48148:SF2">
    <property type="entry name" value="PA14 DOMAIN-CONTAINING PROTEIN"/>
    <property type="match status" value="1"/>
</dbReference>
<feature type="compositionally biased region" description="Low complexity" evidence="1">
    <location>
        <begin position="10"/>
        <end position="35"/>
    </location>
</feature>
<feature type="compositionally biased region" description="Low complexity" evidence="1">
    <location>
        <begin position="61"/>
        <end position="72"/>
    </location>
</feature>